<dbReference type="InterPro" id="IPR000073">
    <property type="entry name" value="AB_hydrolase_1"/>
</dbReference>
<keyword evidence="4" id="KW-1185">Reference proteome</keyword>
<gene>
    <name evidence="3" type="ORF">SAMN04488063_3182</name>
</gene>
<dbReference type="PRINTS" id="PR00111">
    <property type="entry name" value="ABHYDROLASE"/>
</dbReference>
<dbReference type="PRINTS" id="PR00412">
    <property type="entry name" value="EPOXHYDRLASE"/>
</dbReference>
<dbReference type="STRING" id="553467.SAMN04488063_3182"/>
<organism evidence="3 4">
    <name type="scientific">Halopelagius inordinatus</name>
    <dbReference type="NCBI Taxonomy" id="553467"/>
    <lineage>
        <taxon>Archaea</taxon>
        <taxon>Methanobacteriati</taxon>
        <taxon>Methanobacteriota</taxon>
        <taxon>Stenosarchaea group</taxon>
        <taxon>Halobacteria</taxon>
        <taxon>Halobacteriales</taxon>
        <taxon>Haloferacaceae</taxon>
    </lineage>
</organism>
<protein>
    <submittedName>
        <fullName evidence="3">Pimeloyl-ACP methyl ester carboxylesterase</fullName>
    </submittedName>
</protein>
<dbReference type="AlphaFoldDB" id="A0A1I2VDX8"/>
<dbReference type="InterPro" id="IPR000639">
    <property type="entry name" value="Epox_hydrolase-like"/>
</dbReference>
<dbReference type="GO" id="GO:0003824">
    <property type="term" value="F:catalytic activity"/>
    <property type="evidence" value="ECO:0007669"/>
    <property type="project" value="InterPro"/>
</dbReference>
<evidence type="ECO:0000313" key="3">
    <source>
        <dbReference type="EMBL" id="SFG87508.1"/>
    </source>
</evidence>
<feature type="domain" description="AB hydrolase-1" evidence="2">
    <location>
        <begin position="58"/>
        <end position="294"/>
    </location>
</feature>
<feature type="region of interest" description="Disordered" evidence="1">
    <location>
        <begin position="1"/>
        <end position="33"/>
    </location>
</feature>
<dbReference type="Pfam" id="PF00561">
    <property type="entry name" value="Abhydrolase_1"/>
    <property type="match status" value="1"/>
</dbReference>
<evidence type="ECO:0000259" key="2">
    <source>
        <dbReference type="Pfam" id="PF00561"/>
    </source>
</evidence>
<accession>A0A1I2VDX8</accession>
<dbReference type="InterPro" id="IPR050228">
    <property type="entry name" value="Carboxylesterase_BioH"/>
</dbReference>
<name>A0A1I2VDX8_9EURY</name>
<evidence type="ECO:0000313" key="4">
    <source>
        <dbReference type="Proteomes" id="UP000198876"/>
    </source>
</evidence>
<evidence type="ECO:0000256" key="1">
    <source>
        <dbReference type="SAM" id="MobiDB-lite"/>
    </source>
</evidence>
<sequence length="308" mass="33309">MSAEPGPEKSTGGLEPAADSTGERRRMIYSPPRSTPIVGRVRITDDVALYCQDLGDGPPVVLLHGGCMSHRVWESQVCALVESGFRVVTPDLRGHGESDKPVSSYTAAMFADDIASLCDALGVGPVALVGWSFGATVAAAFAEAHPDRLDRLALVSSSIFSDVARTASAGDRENDLPIEKMLANQRRNRPRGMERFVAGMFGGETDEWTHRWLWSIGMQTPMRVAIKTLENYVDPDADSLRAGLASLDVPSAVFHGARDNSATLAEAEFLATDVLRNGTFVPFEESGHVPFIEESARFDDRLVAFLEA</sequence>
<dbReference type="Gene3D" id="3.40.50.1820">
    <property type="entry name" value="alpha/beta hydrolase"/>
    <property type="match status" value="1"/>
</dbReference>
<dbReference type="EMBL" id="FOOQ01000005">
    <property type="protein sequence ID" value="SFG87508.1"/>
    <property type="molecule type" value="Genomic_DNA"/>
</dbReference>
<dbReference type="PANTHER" id="PTHR43194">
    <property type="entry name" value="HYDROLASE ALPHA/BETA FOLD FAMILY"/>
    <property type="match status" value="1"/>
</dbReference>
<dbReference type="Proteomes" id="UP000198876">
    <property type="component" value="Unassembled WGS sequence"/>
</dbReference>
<dbReference type="InterPro" id="IPR029058">
    <property type="entry name" value="AB_hydrolase_fold"/>
</dbReference>
<dbReference type="PANTHER" id="PTHR43194:SF2">
    <property type="entry name" value="PEROXISOMAL MEMBRANE PROTEIN LPX1"/>
    <property type="match status" value="1"/>
</dbReference>
<reference evidence="4" key="1">
    <citation type="submission" date="2016-10" db="EMBL/GenBank/DDBJ databases">
        <authorList>
            <person name="Varghese N."/>
            <person name="Submissions S."/>
        </authorList>
    </citation>
    <scope>NUCLEOTIDE SEQUENCE [LARGE SCALE GENOMIC DNA]</scope>
    <source>
        <strain evidence="4">CGMCC 1.7739</strain>
    </source>
</reference>
<proteinExistence type="predicted"/>
<dbReference type="SUPFAM" id="SSF53474">
    <property type="entry name" value="alpha/beta-Hydrolases"/>
    <property type="match status" value="1"/>
</dbReference>